<name>A0A931I1C8_9HYPH</name>
<evidence type="ECO:0000256" key="4">
    <source>
        <dbReference type="ARBA" id="ARBA00022692"/>
    </source>
</evidence>
<evidence type="ECO:0000313" key="10">
    <source>
        <dbReference type="Proteomes" id="UP000631694"/>
    </source>
</evidence>
<evidence type="ECO:0000256" key="2">
    <source>
        <dbReference type="ARBA" id="ARBA00022448"/>
    </source>
</evidence>
<evidence type="ECO:0000256" key="1">
    <source>
        <dbReference type="ARBA" id="ARBA00004651"/>
    </source>
</evidence>
<accession>A0A931I1C8</accession>
<dbReference type="PANTHER" id="PTHR43386">
    <property type="entry name" value="OLIGOPEPTIDE TRANSPORT SYSTEM PERMEASE PROTEIN APPC"/>
    <property type="match status" value="1"/>
</dbReference>
<dbReference type="InterPro" id="IPR050366">
    <property type="entry name" value="BP-dependent_transpt_permease"/>
</dbReference>
<feature type="transmembrane region" description="Helical" evidence="7">
    <location>
        <begin position="142"/>
        <end position="166"/>
    </location>
</feature>
<dbReference type="PANTHER" id="PTHR43386:SF25">
    <property type="entry name" value="PEPTIDE ABC TRANSPORTER PERMEASE PROTEIN"/>
    <property type="match status" value="1"/>
</dbReference>
<evidence type="ECO:0000256" key="6">
    <source>
        <dbReference type="ARBA" id="ARBA00023136"/>
    </source>
</evidence>
<keyword evidence="6 7" id="KW-0472">Membrane</keyword>
<feature type="domain" description="ABC transmembrane type-1" evidence="8">
    <location>
        <begin position="94"/>
        <end position="283"/>
    </location>
</feature>
<feature type="transmembrane region" description="Helical" evidence="7">
    <location>
        <begin position="219"/>
        <end position="240"/>
    </location>
</feature>
<dbReference type="Gene3D" id="1.10.3720.10">
    <property type="entry name" value="MetI-like"/>
    <property type="match status" value="1"/>
</dbReference>
<keyword evidence="10" id="KW-1185">Reference proteome</keyword>
<dbReference type="InterPro" id="IPR000515">
    <property type="entry name" value="MetI-like"/>
</dbReference>
<evidence type="ECO:0000313" key="9">
    <source>
        <dbReference type="EMBL" id="MBH0237987.1"/>
    </source>
</evidence>
<dbReference type="Proteomes" id="UP000631694">
    <property type="component" value="Unassembled WGS sequence"/>
</dbReference>
<comment type="similarity">
    <text evidence="7">Belongs to the binding-protein-dependent transport system permease family.</text>
</comment>
<keyword evidence="3" id="KW-1003">Cell membrane</keyword>
<proteinExistence type="inferred from homology"/>
<organism evidence="9 10">
    <name type="scientific">Methylobrevis albus</name>
    <dbReference type="NCBI Taxonomy" id="2793297"/>
    <lineage>
        <taxon>Bacteria</taxon>
        <taxon>Pseudomonadati</taxon>
        <taxon>Pseudomonadota</taxon>
        <taxon>Alphaproteobacteria</taxon>
        <taxon>Hyphomicrobiales</taxon>
        <taxon>Pleomorphomonadaceae</taxon>
        <taxon>Methylobrevis</taxon>
    </lineage>
</organism>
<feature type="transmembrane region" description="Helical" evidence="7">
    <location>
        <begin position="97"/>
        <end position="121"/>
    </location>
</feature>
<sequence length="298" mass="31056">MSIAVLQQPGEAPGEAPGPGRPALWRGLMAAPDGRVGVGLTVAMLLLIVFGPLAAPYSPTAINLAPANQPPSFEHLLGADHLGRDVFSRFLWGGRSILAIPLMAVILTYATAGLLSLVATYRGGAVDLVVCRFFELMMSLPALLKILLLVAAFGPTTGVLIVAIAITNMPGASRVVRGAVLGEIRADYVQAAQARGEATLSVVVREILPNVLGPVAADFALRITWGIIALSTLSFLGLGVQPPEADWGLMIQESRSSLQKAPLITILPAMAIAALSIGLNLASDALVRHVTSQGNGRR</sequence>
<dbReference type="InterPro" id="IPR035906">
    <property type="entry name" value="MetI-like_sf"/>
</dbReference>
<comment type="caution">
    <text evidence="9">The sequence shown here is derived from an EMBL/GenBank/DDBJ whole genome shotgun (WGS) entry which is preliminary data.</text>
</comment>
<keyword evidence="5 7" id="KW-1133">Transmembrane helix</keyword>
<feature type="transmembrane region" description="Helical" evidence="7">
    <location>
        <begin position="36"/>
        <end position="55"/>
    </location>
</feature>
<dbReference type="AlphaFoldDB" id="A0A931I1C8"/>
<keyword evidence="2 7" id="KW-0813">Transport</keyword>
<evidence type="ECO:0000256" key="7">
    <source>
        <dbReference type="RuleBase" id="RU363032"/>
    </source>
</evidence>
<dbReference type="SUPFAM" id="SSF161098">
    <property type="entry name" value="MetI-like"/>
    <property type="match status" value="1"/>
</dbReference>
<evidence type="ECO:0000259" key="8">
    <source>
        <dbReference type="PROSITE" id="PS50928"/>
    </source>
</evidence>
<dbReference type="EMBL" id="JADZLT010000049">
    <property type="protein sequence ID" value="MBH0237987.1"/>
    <property type="molecule type" value="Genomic_DNA"/>
</dbReference>
<dbReference type="GO" id="GO:0005886">
    <property type="term" value="C:plasma membrane"/>
    <property type="evidence" value="ECO:0007669"/>
    <property type="project" value="UniProtKB-SubCell"/>
</dbReference>
<dbReference type="CDD" id="cd06261">
    <property type="entry name" value="TM_PBP2"/>
    <property type="match status" value="1"/>
</dbReference>
<feature type="transmembrane region" description="Helical" evidence="7">
    <location>
        <begin position="261"/>
        <end position="282"/>
    </location>
</feature>
<dbReference type="PROSITE" id="PS50928">
    <property type="entry name" value="ABC_TM1"/>
    <property type="match status" value="1"/>
</dbReference>
<protein>
    <submittedName>
        <fullName evidence="9">ABC transporter permease</fullName>
    </submittedName>
</protein>
<dbReference type="Pfam" id="PF00528">
    <property type="entry name" value="BPD_transp_1"/>
    <property type="match status" value="1"/>
</dbReference>
<dbReference type="GO" id="GO:0055085">
    <property type="term" value="P:transmembrane transport"/>
    <property type="evidence" value="ECO:0007669"/>
    <property type="project" value="InterPro"/>
</dbReference>
<reference evidence="9" key="1">
    <citation type="submission" date="2020-12" db="EMBL/GenBank/DDBJ databases">
        <title>Methylobrevis albus sp. nov., isolated from fresh water lack sediment.</title>
        <authorList>
            <person name="Zou Q."/>
        </authorList>
    </citation>
    <scope>NUCLEOTIDE SEQUENCE</scope>
    <source>
        <strain evidence="9">L22</strain>
    </source>
</reference>
<keyword evidence="4 7" id="KW-0812">Transmembrane</keyword>
<gene>
    <name evidence="9" type="ORF">I5731_09160</name>
</gene>
<evidence type="ECO:0000256" key="5">
    <source>
        <dbReference type="ARBA" id="ARBA00022989"/>
    </source>
</evidence>
<dbReference type="RefSeq" id="WP_197311039.1">
    <property type="nucleotide sequence ID" value="NZ_JADZLT010000049.1"/>
</dbReference>
<comment type="subcellular location">
    <subcellularLocation>
        <location evidence="1 7">Cell membrane</location>
        <topology evidence="1 7">Multi-pass membrane protein</topology>
    </subcellularLocation>
</comment>
<evidence type="ECO:0000256" key="3">
    <source>
        <dbReference type="ARBA" id="ARBA00022475"/>
    </source>
</evidence>